<dbReference type="NCBIfam" id="TIGR01394">
    <property type="entry name" value="TypA_BipA"/>
    <property type="match status" value="1"/>
</dbReference>
<dbReference type="Pfam" id="PF03144">
    <property type="entry name" value="GTP_EFTU_D2"/>
    <property type="match status" value="1"/>
</dbReference>
<dbReference type="FunFam" id="3.40.50.300:FF:000055">
    <property type="entry name" value="GTP-binding protein TypA"/>
    <property type="match status" value="1"/>
</dbReference>
<dbReference type="SUPFAM" id="SSF54980">
    <property type="entry name" value="EF-G C-terminal domain-like"/>
    <property type="match status" value="2"/>
</dbReference>
<dbReference type="InterPro" id="IPR042116">
    <property type="entry name" value="TypA/BipA_C"/>
</dbReference>
<dbReference type="PROSITE" id="PS00301">
    <property type="entry name" value="G_TR_1"/>
    <property type="match status" value="1"/>
</dbReference>
<keyword evidence="4" id="KW-0963">Cytoplasm</keyword>
<dbReference type="InterPro" id="IPR027417">
    <property type="entry name" value="P-loop_NTPase"/>
</dbReference>
<dbReference type="Pfam" id="PF00009">
    <property type="entry name" value="GTP_EFTU"/>
    <property type="match status" value="1"/>
</dbReference>
<dbReference type="SMART" id="SM00838">
    <property type="entry name" value="EFG_C"/>
    <property type="match status" value="1"/>
</dbReference>
<dbReference type="Proteomes" id="UP000031390">
    <property type="component" value="Unassembled WGS sequence"/>
</dbReference>
<dbReference type="InterPro" id="IPR031157">
    <property type="entry name" value="G_TR_CS"/>
</dbReference>
<evidence type="ECO:0000313" key="9">
    <source>
        <dbReference type="Proteomes" id="UP000829504"/>
    </source>
</evidence>
<comment type="subunit">
    <text evidence="4">Monomer.</text>
</comment>
<dbReference type="GO" id="GO:0009409">
    <property type="term" value="P:response to cold"/>
    <property type="evidence" value="ECO:0007669"/>
    <property type="project" value="UniProtKB-ARBA"/>
</dbReference>
<evidence type="ECO:0000259" key="5">
    <source>
        <dbReference type="PROSITE" id="PS51722"/>
    </source>
</evidence>
<dbReference type="InterPro" id="IPR047043">
    <property type="entry name" value="BipA_III"/>
</dbReference>
<evidence type="ECO:0000256" key="1">
    <source>
        <dbReference type="ARBA" id="ARBA00022741"/>
    </source>
</evidence>
<keyword evidence="4" id="KW-0694">RNA-binding</keyword>
<dbReference type="GO" id="GO:0005525">
    <property type="term" value="F:GTP binding"/>
    <property type="evidence" value="ECO:0007669"/>
    <property type="project" value="UniProtKB-UniRule"/>
</dbReference>
<dbReference type="InterPro" id="IPR005225">
    <property type="entry name" value="Small_GTP-bd"/>
</dbReference>
<dbReference type="EC" id="3.6.5.-" evidence="4"/>
<dbReference type="FunFam" id="3.30.70.870:FF:000003">
    <property type="entry name" value="GTP-binding protein TypA"/>
    <property type="match status" value="1"/>
</dbReference>
<evidence type="ECO:0000313" key="6">
    <source>
        <dbReference type="EMBL" id="KIC06875.1"/>
    </source>
</evidence>
<keyword evidence="4" id="KW-0690">Ribosome biogenesis</keyword>
<dbReference type="PRINTS" id="PR00315">
    <property type="entry name" value="ELONGATNFCT"/>
</dbReference>
<comment type="function">
    <text evidence="4">A 50S ribosomal subunit assembly protein with GTPase activity, required for 50S subunit assembly at low temperatures, may also play a role in translation. Binds GTP and analogs. Binds the 70S ribosome between the 30S and 50S subunits, in a similar position as ribosome-bound EF-G; it contacts a number of ribosomal proteins, both rRNAs and the A-site tRNA.</text>
</comment>
<dbReference type="CDD" id="cd03691">
    <property type="entry name" value="BipA_TypA_II"/>
    <property type="match status" value="1"/>
</dbReference>
<keyword evidence="4" id="KW-0378">Hydrolase</keyword>
<evidence type="ECO:0000256" key="4">
    <source>
        <dbReference type="HAMAP-Rule" id="MF_00849"/>
    </source>
</evidence>
<dbReference type="CDD" id="cd03710">
    <property type="entry name" value="BipA_TypA_C"/>
    <property type="match status" value="1"/>
</dbReference>
<protein>
    <recommendedName>
        <fullName evidence="4">Large ribosomal subunit assembly factor BipA</fullName>
        <ecNumber evidence="4">3.6.5.-</ecNumber>
    </recommendedName>
    <alternativeName>
        <fullName evidence="4">GTP-binding protein BipA</fullName>
    </alternativeName>
</protein>
<dbReference type="PANTHER" id="PTHR42908:SF8">
    <property type="entry name" value="TR-TYPE G DOMAIN-CONTAINING PROTEIN"/>
    <property type="match status" value="1"/>
</dbReference>
<dbReference type="Gene3D" id="3.40.50.300">
    <property type="entry name" value="P-loop containing nucleotide triphosphate hydrolases"/>
    <property type="match status" value="1"/>
</dbReference>
<dbReference type="FunFam" id="3.30.70.240:FF:000002">
    <property type="entry name" value="GTP-binding protein TypA"/>
    <property type="match status" value="1"/>
</dbReference>
<dbReference type="NCBIfam" id="TIGR00231">
    <property type="entry name" value="small_GTP"/>
    <property type="match status" value="1"/>
</dbReference>
<dbReference type="Pfam" id="PF00679">
    <property type="entry name" value="EFG_C"/>
    <property type="match status" value="1"/>
</dbReference>
<dbReference type="GO" id="GO:0003924">
    <property type="term" value="F:GTPase activity"/>
    <property type="evidence" value="ECO:0007669"/>
    <property type="project" value="UniProtKB-UniRule"/>
</dbReference>
<evidence type="ECO:0000313" key="8">
    <source>
        <dbReference type="Proteomes" id="UP000031390"/>
    </source>
</evidence>
<dbReference type="GO" id="GO:1990904">
    <property type="term" value="C:ribonucleoprotein complex"/>
    <property type="evidence" value="ECO:0007669"/>
    <property type="project" value="TreeGrafter"/>
</dbReference>
<dbReference type="GO" id="GO:0000027">
    <property type="term" value="P:ribosomal large subunit assembly"/>
    <property type="evidence" value="ECO:0007669"/>
    <property type="project" value="UniProtKB-UniRule"/>
</dbReference>
<dbReference type="InterPro" id="IPR035651">
    <property type="entry name" value="BipA_V"/>
</dbReference>
<dbReference type="RefSeq" id="WP_003765802.1">
    <property type="nucleotide sequence ID" value="NZ_CP094242.1"/>
</dbReference>
<dbReference type="GO" id="GO:0005829">
    <property type="term" value="C:cytosol"/>
    <property type="evidence" value="ECO:0007669"/>
    <property type="project" value="TreeGrafter"/>
</dbReference>
<keyword evidence="4" id="KW-0820">tRNA-binding</keyword>
<evidence type="ECO:0000256" key="2">
    <source>
        <dbReference type="ARBA" id="ARBA00023134"/>
    </source>
</evidence>
<dbReference type="InterPro" id="IPR000795">
    <property type="entry name" value="T_Tr_GTP-bd_dom"/>
</dbReference>
<sequence>MKQIRNIAIIAHVDHGKTTLVDQLLRQSGTFRANQQVDERVMDSNDLEKERGITILAKNTAIDYEGYHINIVDTPGHADFGGEVERVLGMVDCVVLLVDAQEGPMPQTRFVTKKALALGLKPIVVINKIDKPSARPSWVIDQTFELFDNLGATDEQLDFPIVYASGLSGFAKLEETDESNDMRPLFDTILKHTPAPSGSADETLQLQISQLDYDNYTGRLGIGRILNGRIKPGQVVAVMNHDQQIAQGRINQLLGFKGLERVPLEEAEAGDIVIISGIEDIGIGVTITDKDNPKGLPMLSVDEPTLTMDFMVNTSPLAGTEGKFVTSRQIRDRLQKELLTNVALRVEDTADADVFRVSGRGELHLTILLENMRREGFELAVGKPRVVYRDIDGQKCEPYENLTVDVPDENQGAVMEELGRRRGELTNMESDGNGRTRLEYHIPARGLIGFQGEFMTLTRGVGLMSHVFDDYAPVKPDMPGRHNGVLISQEQGEAVAYALWNLEDRGRMFVSPNDKIYEGMIIGIHSRDNDLVVNPLKGKKLTNIRASGTDEAVRLTTPIKLTLEGAVEFIDDDELVEITPQSIRLRKRYLSELERRRHFKKLD</sequence>
<keyword evidence="1 4" id="KW-0547">Nucleotide-binding</keyword>
<dbReference type="CDD" id="cd01891">
    <property type="entry name" value="TypA_BipA"/>
    <property type="match status" value="1"/>
</dbReference>
<dbReference type="Gene3D" id="3.30.70.870">
    <property type="entry name" value="Elongation Factor G (Translational Gtpase), domain 3"/>
    <property type="match status" value="1"/>
</dbReference>
<feature type="binding site" evidence="4">
    <location>
        <begin position="14"/>
        <end position="19"/>
    </location>
    <ligand>
        <name>GTP</name>
        <dbReference type="ChEBI" id="CHEBI:37565"/>
    </ligand>
</feature>
<dbReference type="SUPFAM" id="SSF52540">
    <property type="entry name" value="P-loop containing nucleoside triphosphate hydrolases"/>
    <property type="match status" value="1"/>
</dbReference>
<dbReference type="InterPro" id="IPR009000">
    <property type="entry name" value="Transl_B-barrel_sf"/>
</dbReference>
<comment type="similarity">
    <text evidence="4">Belongs to the TRAFAC class translation factor GTPase superfamily. Classic translation factor GTPase family. BipA subfamily.</text>
</comment>
<dbReference type="InterPro" id="IPR035647">
    <property type="entry name" value="EFG_III/V"/>
</dbReference>
<reference evidence="7 9" key="2">
    <citation type="submission" date="2022-03" db="EMBL/GenBank/DDBJ databases">
        <title>Genome sequencing of Morococcus cerebrosus.</title>
        <authorList>
            <person name="Baek M.-G."/>
            <person name="Yi H."/>
        </authorList>
    </citation>
    <scope>NUCLEOTIDE SEQUENCE [LARGE SCALE GENOMIC DNA]</scope>
    <source>
        <strain evidence="7 9">CIP 81.93</strain>
    </source>
</reference>
<dbReference type="FunFam" id="2.40.50.250:FF:000001">
    <property type="entry name" value="GTP-binding protein TypA"/>
    <property type="match status" value="1"/>
</dbReference>
<dbReference type="HAMAP" id="MF_00849">
    <property type="entry name" value="BipA"/>
    <property type="match status" value="1"/>
</dbReference>
<dbReference type="GO" id="GO:0043022">
    <property type="term" value="F:ribosome binding"/>
    <property type="evidence" value="ECO:0007669"/>
    <property type="project" value="UniProtKB-UniRule"/>
</dbReference>
<dbReference type="PANTHER" id="PTHR42908">
    <property type="entry name" value="TRANSLATION ELONGATION FACTOR-RELATED"/>
    <property type="match status" value="1"/>
</dbReference>
<comment type="catalytic activity">
    <reaction evidence="3 4">
        <text>GTP + H2O = GDP + phosphate + H(+)</text>
        <dbReference type="Rhea" id="RHEA:19669"/>
        <dbReference type="ChEBI" id="CHEBI:15377"/>
        <dbReference type="ChEBI" id="CHEBI:15378"/>
        <dbReference type="ChEBI" id="CHEBI:37565"/>
        <dbReference type="ChEBI" id="CHEBI:43474"/>
        <dbReference type="ChEBI" id="CHEBI:58189"/>
    </reaction>
</comment>
<dbReference type="PATRIC" id="fig|1056807.3.peg.1665"/>
<dbReference type="Gene3D" id="2.40.50.250">
    <property type="entry name" value="bipa protein"/>
    <property type="match status" value="1"/>
</dbReference>
<dbReference type="InterPro" id="IPR047042">
    <property type="entry name" value="BipA_II"/>
</dbReference>
<dbReference type="GO" id="GO:0010467">
    <property type="term" value="P:gene expression"/>
    <property type="evidence" value="ECO:0007669"/>
    <property type="project" value="UniProtKB-ARBA"/>
</dbReference>
<dbReference type="InterPro" id="IPR048876">
    <property type="entry name" value="BipA_C"/>
</dbReference>
<dbReference type="EMBL" id="JUFZ01000081">
    <property type="protein sequence ID" value="KIC06875.1"/>
    <property type="molecule type" value="Genomic_DNA"/>
</dbReference>
<keyword evidence="4" id="KW-0699">rRNA-binding</keyword>
<dbReference type="Gene3D" id="2.40.30.10">
    <property type="entry name" value="Translation factors"/>
    <property type="match status" value="1"/>
</dbReference>
<evidence type="ECO:0000313" key="7">
    <source>
        <dbReference type="EMBL" id="UNV86301.1"/>
    </source>
</evidence>
<dbReference type="GO" id="GO:0000049">
    <property type="term" value="F:tRNA binding"/>
    <property type="evidence" value="ECO:0007669"/>
    <property type="project" value="UniProtKB-KW"/>
</dbReference>
<dbReference type="CDD" id="cd16263">
    <property type="entry name" value="BipA_III"/>
    <property type="match status" value="1"/>
</dbReference>
<dbReference type="InterPro" id="IPR004161">
    <property type="entry name" value="EFTu-like_2"/>
</dbReference>
<dbReference type="InterPro" id="IPR006298">
    <property type="entry name" value="BipA"/>
</dbReference>
<name>A0A0C1GK69_9NEIS</name>
<organism evidence="6 8">
    <name type="scientific">Morococcus cerebrosus</name>
    <dbReference type="NCBI Taxonomy" id="1056807"/>
    <lineage>
        <taxon>Bacteria</taxon>
        <taxon>Pseudomonadati</taxon>
        <taxon>Pseudomonadota</taxon>
        <taxon>Betaproteobacteria</taxon>
        <taxon>Neisseriales</taxon>
        <taxon>Neisseriaceae</taxon>
        <taxon>Morococcus</taxon>
    </lineage>
</organism>
<proteinExistence type="inferred from homology"/>
<keyword evidence="9" id="KW-1185">Reference proteome</keyword>
<dbReference type="Pfam" id="PF21018">
    <property type="entry name" value="BipA_C"/>
    <property type="match status" value="1"/>
</dbReference>
<dbReference type="FunFam" id="2.40.30.10:FF:000016">
    <property type="entry name" value="GTP-binding protein TypA"/>
    <property type="match status" value="1"/>
</dbReference>
<evidence type="ECO:0000256" key="3">
    <source>
        <dbReference type="ARBA" id="ARBA00048548"/>
    </source>
</evidence>
<dbReference type="Proteomes" id="UP000829504">
    <property type="component" value="Chromosome"/>
</dbReference>
<gene>
    <name evidence="4" type="primary">bipA</name>
    <name evidence="7" type="synonym">typA</name>
    <name evidence="6" type="ORF">MCC93_17390</name>
    <name evidence="7" type="ORF">MON37_06155</name>
</gene>
<dbReference type="Gene3D" id="3.30.70.240">
    <property type="match status" value="1"/>
</dbReference>
<keyword evidence="2 4" id="KW-0342">GTP-binding</keyword>
<dbReference type="SUPFAM" id="SSF50447">
    <property type="entry name" value="Translation proteins"/>
    <property type="match status" value="1"/>
</dbReference>
<dbReference type="AlphaFoldDB" id="A0A0C1GK69"/>
<comment type="subcellular location">
    <subcellularLocation>
        <location evidence="4">Cytoplasm</location>
    </subcellularLocation>
    <text evidence="4">Binds to ribosomes.</text>
</comment>
<dbReference type="InterPro" id="IPR000640">
    <property type="entry name" value="EFG_V-like"/>
</dbReference>
<dbReference type="PROSITE" id="PS51722">
    <property type="entry name" value="G_TR_2"/>
    <property type="match status" value="1"/>
</dbReference>
<dbReference type="GO" id="GO:0019843">
    <property type="term" value="F:rRNA binding"/>
    <property type="evidence" value="ECO:0007669"/>
    <property type="project" value="UniProtKB-KW"/>
</dbReference>
<feature type="binding site" evidence="4">
    <location>
        <begin position="127"/>
        <end position="130"/>
    </location>
    <ligand>
        <name>GTP</name>
        <dbReference type="ChEBI" id="CHEBI:37565"/>
    </ligand>
</feature>
<dbReference type="EMBL" id="CP094242">
    <property type="protein sequence ID" value="UNV86301.1"/>
    <property type="molecule type" value="Genomic_DNA"/>
</dbReference>
<dbReference type="GO" id="GO:0097216">
    <property type="term" value="F:guanosine tetraphosphate binding"/>
    <property type="evidence" value="ECO:0007669"/>
    <property type="project" value="UniProtKB-ARBA"/>
</dbReference>
<accession>A0A0C1GK69</accession>
<feature type="domain" description="Tr-type G" evidence="5">
    <location>
        <begin position="2"/>
        <end position="197"/>
    </location>
</feature>
<reference evidence="6 8" key="1">
    <citation type="submission" date="2014-12" db="EMBL/GenBank/DDBJ databases">
        <title>Genome sequence of Morococcus cerebrosus.</title>
        <authorList>
            <person name="Shin S.-K."/>
            <person name="Yi H."/>
        </authorList>
    </citation>
    <scope>NUCLEOTIDE SEQUENCE [LARGE SCALE GENOMIC DNA]</scope>
    <source>
        <strain evidence="6 8">CIP 81.93</strain>
    </source>
</reference>
<dbReference type="InterPro" id="IPR047041">
    <property type="entry name" value="BipA_GTP-bd_dom"/>
</dbReference>